<gene>
    <name evidence="1" type="ORF">PGT21_036746</name>
</gene>
<evidence type="ECO:0000313" key="1">
    <source>
        <dbReference type="EMBL" id="KAA1119988.1"/>
    </source>
</evidence>
<dbReference type="EMBL" id="VSWC01000001">
    <property type="protein sequence ID" value="KAA1119988.1"/>
    <property type="molecule type" value="Genomic_DNA"/>
</dbReference>
<reference evidence="1 2" key="1">
    <citation type="submission" date="2019-05" db="EMBL/GenBank/DDBJ databases">
        <title>Emergence of the Ug99 lineage of the wheat stem rust pathogen through somatic hybridization.</title>
        <authorList>
            <person name="Li F."/>
            <person name="Upadhyaya N.M."/>
            <person name="Sperschneider J."/>
            <person name="Matny O."/>
            <person name="Nguyen-Phuc H."/>
            <person name="Mago R."/>
            <person name="Raley C."/>
            <person name="Miller M.E."/>
            <person name="Silverstein K.A.T."/>
            <person name="Henningsen E."/>
            <person name="Hirsch C.D."/>
            <person name="Visser B."/>
            <person name="Pretorius Z.A."/>
            <person name="Steffenson B.J."/>
            <person name="Schwessinger B."/>
            <person name="Dodds P.N."/>
            <person name="Figueroa M."/>
        </authorList>
    </citation>
    <scope>NUCLEOTIDE SEQUENCE [LARGE SCALE GENOMIC DNA]</scope>
    <source>
        <strain evidence="1">21-0</strain>
    </source>
</reference>
<evidence type="ECO:0000313" key="2">
    <source>
        <dbReference type="Proteomes" id="UP000324748"/>
    </source>
</evidence>
<dbReference type="Proteomes" id="UP000324748">
    <property type="component" value="Unassembled WGS sequence"/>
</dbReference>
<organism evidence="1 2">
    <name type="scientific">Puccinia graminis f. sp. tritici</name>
    <dbReference type="NCBI Taxonomy" id="56615"/>
    <lineage>
        <taxon>Eukaryota</taxon>
        <taxon>Fungi</taxon>
        <taxon>Dikarya</taxon>
        <taxon>Basidiomycota</taxon>
        <taxon>Pucciniomycotina</taxon>
        <taxon>Pucciniomycetes</taxon>
        <taxon>Pucciniales</taxon>
        <taxon>Pucciniaceae</taxon>
        <taxon>Puccinia</taxon>
    </lineage>
</organism>
<dbReference type="AlphaFoldDB" id="A0A5B0R368"/>
<accession>A0A5B0R368</accession>
<sequence length="86" mass="9661">MCRDYLLIIGFSAGELLHLSPGRLKAEWSDVPPGRQLYNDNGSDSEEELSVQDSHFTVLCSLDSSQFEQIILEAFKSNSPRARMVN</sequence>
<keyword evidence="2" id="KW-1185">Reference proteome</keyword>
<protein>
    <submittedName>
        <fullName evidence="1">Uncharacterized protein</fullName>
    </submittedName>
</protein>
<proteinExistence type="predicted"/>
<name>A0A5B0R368_PUCGR</name>
<comment type="caution">
    <text evidence="1">The sequence shown here is derived from an EMBL/GenBank/DDBJ whole genome shotgun (WGS) entry which is preliminary data.</text>
</comment>